<dbReference type="InterPro" id="IPR021255">
    <property type="entry name" value="DUF2807"/>
</dbReference>
<reference evidence="3" key="1">
    <citation type="journal article" date="2019" name="Int. J. Syst. Evol. Microbiol.">
        <title>The Global Catalogue of Microorganisms (GCM) 10K type strain sequencing project: providing services to taxonomists for standard genome sequencing and annotation.</title>
        <authorList>
            <consortium name="The Broad Institute Genomics Platform"/>
            <consortium name="The Broad Institute Genome Sequencing Center for Infectious Disease"/>
            <person name="Wu L."/>
            <person name="Ma J."/>
        </authorList>
    </citation>
    <scope>NUCLEOTIDE SEQUENCE [LARGE SCALE GENOMIC DNA]</scope>
    <source>
        <strain evidence="3">JCM 17224</strain>
    </source>
</reference>
<sequence length="141" mass="14267">MRVYVTCPRLTALTVSGGSDARGQTPFTTGELRLSASGGGDIRLALTATTLTSSASGGGYIYLTGKATHQRVSASGGSDYHGFALRSTTADVHASGGSDVEVAVDGELSADMSGGSRVRYKGSARVLKAHASGGSGLRRVQ</sequence>
<protein>
    <recommendedName>
        <fullName evidence="1">Putative auto-transporter adhesin head GIN domain-containing protein</fullName>
    </recommendedName>
</protein>
<dbReference type="Proteomes" id="UP001500567">
    <property type="component" value="Unassembled WGS sequence"/>
</dbReference>
<proteinExistence type="predicted"/>
<evidence type="ECO:0000313" key="2">
    <source>
        <dbReference type="EMBL" id="GAA4003015.1"/>
    </source>
</evidence>
<evidence type="ECO:0000313" key="3">
    <source>
        <dbReference type="Proteomes" id="UP001500567"/>
    </source>
</evidence>
<name>A0ABP7RVV0_9BACT</name>
<evidence type="ECO:0000259" key="1">
    <source>
        <dbReference type="Pfam" id="PF10988"/>
    </source>
</evidence>
<gene>
    <name evidence="2" type="ORF">GCM10022408_13150</name>
</gene>
<keyword evidence="3" id="KW-1185">Reference proteome</keyword>
<comment type="caution">
    <text evidence="2">The sequence shown here is derived from an EMBL/GenBank/DDBJ whole genome shotgun (WGS) entry which is preliminary data.</text>
</comment>
<accession>A0ABP7RVV0</accession>
<dbReference type="Pfam" id="PF10988">
    <property type="entry name" value="DUF2807"/>
    <property type="match status" value="1"/>
</dbReference>
<feature type="domain" description="Putative auto-transporter adhesin head GIN" evidence="1">
    <location>
        <begin position="2"/>
        <end position="124"/>
    </location>
</feature>
<dbReference type="EMBL" id="BAABDJ010000007">
    <property type="protein sequence ID" value="GAA4003015.1"/>
    <property type="molecule type" value="Genomic_DNA"/>
</dbReference>
<organism evidence="2 3">
    <name type="scientific">Hymenobacter fastidiosus</name>
    <dbReference type="NCBI Taxonomy" id="486264"/>
    <lineage>
        <taxon>Bacteria</taxon>
        <taxon>Pseudomonadati</taxon>
        <taxon>Bacteroidota</taxon>
        <taxon>Cytophagia</taxon>
        <taxon>Cytophagales</taxon>
        <taxon>Hymenobacteraceae</taxon>
        <taxon>Hymenobacter</taxon>
    </lineage>
</organism>
<dbReference type="Gene3D" id="2.160.20.120">
    <property type="match status" value="1"/>
</dbReference>